<keyword evidence="1" id="KW-0645">Protease</keyword>
<sequence>MNLKSLFERKSGPYYINHKEQRAASILADYLLEWLPSPGSRPIVLVFVGTDRSTGDSLGPLTGTLLEEKPLFQFHHYGTLEQPVHALNLSQTMNEVKTAHEKPFIIGVDACLGSLKSVGNIQVGKGPVKPGSGVKKDLPPVGNIHIAGIVNVSGFMEFHVLQNTRLHTVMSMAQVIADGIAEAALRYSAAALLKERQSRAALDASLPARQTVMYKEPLFKEDVES</sequence>
<keyword evidence="2" id="KW-1185">Reference proteome</keyword>
<dbReference type="RefSeq" id="WP_046128462.1">
    <property type="nucleotide sequence ID" value="NZ_JWIQ02000009.1"/>
</dbReference>
<name>A0A0F5HX81_BACTR</name>
<accession>A0A0F5I1Y6</accession>
<dbReference type="GO" id="GO:0006508">
    <property type="term" value="P:proteolysis"/>
    <property type="evidence" value="ECO:0007669"/>
    <property type="project" value="UniProtKB-KW"/>
</dbReference>
<dbReference type="AlphaFoldDB" id="A0A0F5HX81"/>
<keyword evidence="1" id="KW-0378">Hydrolase</keyword>
<evidence type="ECO:0000313" key="2">
    <source>
        <dbReference type="Proteomes" id="UP000031563"/>
    </source>
</evidence>
<accession>A0A0F5HX81</accession>
<dbReference type="SUPFAM" id="SSF53163">
    <property type="entry name" value="HybD-like"/>
    <property type="match status" value="1"/>
</dbReference>
<dbReference type="GO" id="GO:0008233">
    <property type="term" value="F:peptidase activity"/>
    <property type="evidence" value="ECO:0007669"/>
    <property type="project" value="UniProtKB-KW"/>
</dbReference>
<dbReference type="InterPro" id="IPR009665">
    <property type="entry name" value="YyaC"/>
</dbReference>
<proteinExistence type="predicted"/>
<protein>
    <submittedName>
        <fullName evidence="1">Spore protease GPR related protein</fullName>
    </submittedName>
</protein>
<dbReference type="NCBIfam" id="TIGR02841">
    <property type="entry name" value="spore_YyaC"/>
    <property type="match status" value="1"/>
</dbReference>
<reference evidence="1" key="1">
    <citation type="submission" date="2015-02" db="EMBL/GenBank/DDBJ databases">
        <title>Genome Assembly of Bacillaceae bacterium MTCC 8252.</title>
        <authorList>
            <person name="Verma A."/>
            <person name="Khatri I."/>
            <person name="Mual P."/>
            <person name="Subramanian S."/>
            <person name="Krishnamurthi S."/>
        </authorList>
    </citation>
    <scope>NUCLEOTIDE SEQUENCE [LARGE SCALE GENOMIC DNA]</scope>
    <source>
        <strain evidence="1">MTCC 8252</strain>
    </source>
</reference>
<dbReference type="InterPro" id="IPR023430">
    <property type="entry name" value="Pept_HybD-like_dom_sf"/>
</dbReference>
<dbReference type="STRING" id="1221996.QY95_02364"/>
<comment type="caution">
    <text evidence="1">The sequence shown here is derived from an EMBL/GenBank/DDBJ whole genome shotgun (WGS) entry which is preliminary data.</text>
</comment>
<organism evidence="1 2">
    <name type="scientific">Bacillus thermotolerans</name>
    <name type="common">Quasibacillus thermotolerans</name>
    <dbReference type="NCBI Taxonomy" id="1221996"/>
    <lineage>
        <taxon>Bacteria</taxon>
        <taxon>Bacillati</taxon>
        <taxon>Bacillota</taxon>
        <taxon>Bacilli</taxon>
        <taxon>Bacillales</taxon>
        <taxon>Bacillaceae</taxon>
        <taxon>Bacillus</taxon>
    </lineage>
</organism>
<gene>
    <name evidence="1" type="ORF">QY95_02364</name>
</gene>
<dbReference type="OrthoDB" id="9815953at2"/>
<dbReference type="EMBL" id="JWIR02000041">
    <property type="protein sequence ID" value="KKB39516.1"/>
    <property type="molecule type" value="Genomic_DNA"/>
</dbReference>
<evidence type="ECO:0000313" key="1">
    <source>
        <dbReference type="EMBL" id="KKB39516.1"/>
    </source>
</evidence>
<dbReference type="Pfam" id="PF06866">
    <property type="entry name" value="DUF1256"/>
    <property type="match status" value="1"/>
</dbReference>
<dbReference type="Proteomes" id="UP000031563">
    <property type="component" value="Unassembled WGS sequence"/>
</dbReference>